<dbReference type="EMBL" id="BLRX01000696">
    <property type="protein sequence ID" value="GFP26557.1"/>
    <property type="molecule type" value="Genomic_DNA"/>
</dbReference>
<feature type="non-terminal residue" evidence="3">
    <location>
        <position position="1"/>
    </location>
</feature>
<accession>A0A6V8P2C1</accession>
<feature type="transmembrane region" description="Helical" evidence="2">
    <location>
        <begin position="12"/>
        <end position="33"/>
    </location>
</feature>
<keyword evidence="2" id="KW-0812">Transmembrane</keyword>
<evidence type="ECO:0000256" key="2">
    <source>
        <dbReference type="SAM" id="Phobius"/>
    </source>
</evidence>
<dbReference type="InterPro" id="IPR036412">
    <property type="entry name" value="HAD-like_sf"/>
</dbReference>
<proteinExistence type="predicted"/>
<protein>
    <submittedName>
        <fullName evidence="3">P-type Cu+ transporter</fullName>
    </submittedName>
</protein>
<dbReference type="Proteomes" id="UP000543224">
    <property type="component" value="Unassembled WGS sequence"/>
</dbReference>
<dbReference type="GO" id="GO:0005507">
    <property type="term" value="F:copper ion binding"/>
    <property type="evidence" value="ECO:0007669"/>
    <property type="project" value="TreeGrafter"/>
</dbReference>
<evidence type="ECO:0000256" key="1">
    <source>
        <dbReference type="ARBA" id="ARBA00022967"/>
    </source>
</evidence>
<organism evidence="3 4">
    <name type="scientific">Candidatus Hakubella thermalkaliphila</name>
    <dbReference type="NCBI Taxonomy" id="2754717"/>
    <lineage>
        <taxon>Bacteria</taxon>
        <taxon>Bacillati</taxon>
        <taxon>Actinomycetota</taxon>
        <taxon>Actinomycetota incertae sedis</taxon>
        <taxon>Candidatus Hakubellales</taxon>
        <taxon>Candidatus Hakubellaceae</taxon>
        <taxon>Candidatus Hakubella</taxon>
    </lineage>
</organism>
<feature type="transmembrane region" description="Helical" evidence="2">
    <location>
        <begin position="39"/>
        <end position="60"/>
    </location>
</feature>
<dbReference type="GO" id="GO:0055070">
    <property type="term" value="P:copper ion homeostasis"/>
    <property type="evidence" value="ECO:0007669"/>
    <property type="project" value="TreeGrafter"/>
</dbReference>
<dbReference type="PANTHER" id="PTHR43520">
    <property type="entry name" value="ATP7, ISOFORM B"/>
    <property type="match status" value="1"/>
</dbReference>
<reference evidence="3 4" key="1">
    <citation type="journal article" date="2020" name="Front. Microbiol.">
        <title>Single-cell genomics of novel Actinobacteria with the Wood-Ljungdahl pathway discovered in a serpentinizing system.</title>
        <authorList>
            <person name="Merino N."/>
            <person name="Kawai M."/>
            <person name="Boyd E.S."/>
            <person name="Colman D.R."/>
            <person name="McGlynn S.E."/>
            <person name="Nealson K.H."/>
            <person name="Kurokawa K."/>
            <person name="Hongoh Y."/>
        </authorList>
    </citation>
    <scope>NUCLEOTIDE SEQUENCE [LARGE SCALE GENOMIC DNA]</scope>
    <source>
        <strain evidence="3 4">S25</strain>
    </source>
</reference>
<keyword evidence="2" id="KW-0472">Membrane</keyword>
<dbReference type="GO" id="GO:0043682">
    <property type="term" value="F:P-type divalent copper transporter activity"/>
    <property type="evidence" value="ECO:0007669"/>
    <property type="project" value="TreeGrafter"/>
</dbReference>
<gene>
    <name evidence="3" type="ORF">HKBW3S25_02053</name>
</gene>
<dbReference type="GO" id="GO:0016020">
    <property type="term" value="C:membrane"/>
    <property type="evidence" value="ECO:0007669"/>
    <property type="project" value="TreeGrafter"/>
</dbReference>
<keyword evidence="2" id="KW-1133">Transmembrane helix</keyword>
<evidence type="ECO:0000313" key="4">
    <source>
        <dbReference type="Proteomes" id="UP000543224"/>
    </source>
</evidence>
<evidence type="ECO:0000313" key="3">
    <source>
        <dbReference type="EMBL" id="GFP26557.1"/>
    </source>
</evidence>
<dbReference type="AlphaFoldDB" id="A0A6V8P2C1"/>
<keyword evidence="1" id="KW-1278">Translocase</keyword>
<dbReference type="PANTHER" id="PTHR43520:SF8">
    <property type="entry name" value="P-TYPE CU(+) TRANSPORTER"/>
    <property type="match status" value="1"/>
</dbReference>
<dbReference type="SUPFAM" id="SSF56784">
    <property type="entry name" value="HAD-like"/>
    <property type="match status" value="1"/>
</dbReference>
<sequence length="85" mass="9806">RETMKIIKQNLFWAFFYNLTLIPVAAGVLYPIFKLLLNPIFAAIAMSLSSVSVIGNSLRLQYIKLQSDKKSKKIYNWFSDKLGYL</sequence>
<comment type="caution">
    <text evidence="3">The sequence shown here is derived from an EMBL/GenBank/DDBJ whole genome shotgun (WGS) entry which is preliminary data.</text>
</comment>
<name>A0A6V8P2C1_9ACTN</name>